<keyword evidence="1" id="KW-0396">Initiation factor</keyword>
<gene>
    <name evidence="1" type="primary">PRT1</name>
    <name evidence="1" type="ORF">EV182_001390</name>
</gene>
<feature type="non-terminal residue" evidence="1">
    <location>
        <position position="705"/>
    </location>
</feature>
<keyword evidence="2" id="KW-1185">Reference proteome</keyword>
<dbReference type="EMBL" id="JAMZIH010005337">
    <property type="protein sequence ID" value="KAJ1675377.1"/>
    <property type="molecule type" value="Genomic_DNA"/>
</dbReference>
<name>A0ACC1HGQ2_9FUNG</name>
<proteinExistence type="predicted"/>
<evidence type="ECO:0000313" key="2">
    <source>
        <dbReference type="Proteomes" id="UP001145114"/>
    </source>
</evidence>
<protein>
    <submittedName>
        <fullName evidence="1">Translation initiation factor 3 subunit b</fullName>
    </submittedName>
</protein>
<sequence length="705" mass="80796">MVALDPHNLPATVDDLDFSDLEQEFQVGSVGDAFDNFIVIDNLPIVDEAKKPRLLKLLDKLFSPMGKIKPDSIEMPMDTSQPKPKSKGFAFMEFETPEGTRNAILKLNNHRLDKSHSLAVSAFLDIEKYATMSVEYEEPQPEDYKEREYLKDWLADERARDQYSVLSGSDLKIYWNEKKGDPAEVVSRNNWTETYTEWSPKGTYLATMHRQGVVLWGGKSWEKQRRFVHFGVRLANFSPNEKYLVTWSPEPINHKQVISALGPKGQTETPFTEYDNGHQLCVWDINTGALLRSFPSHREDTKEPLAKIAWPHFKWSPSDKYFASINPGVSLLVYEAKTMTLLDKKPIKIEGIKDFAWSPAVVKDERTGKPLPELLAYWTPEGGNLPARVTLLAVPSKEIVSTKNLFSVNDCRFNWHPTGKHLCVMVQRHAKNKKNTFSNLEIFRVSEKNIPVDVVDMTTTAVVFAWEPSDTAVPRFAVLHTDNPTPPQKNASGMALSTVRTSVSFYALERKGGEGVSKSQYTEITTLEGKNTTGLYWSPRGRHIILATLRTTQAWDLEFYDTDWDPESTSGGQSSGANNFDAARIKLLTATEHYGVTDLDWDPTGRYVCTSATSWRHTIENGYIIWDFKGEQIYRSRDDKFKQFIWRSRPEPLLSADQRRAIRKNIKKYGREFDEEDRRLALAISSELFAQRRRMLDEWNAWRQK</sequence>
<reference evidence="1" key="1">
    <citation type="submission" date="2022-06" db="EMBL/GenBank/DDBJ databases">
        <title>Phylogenomic reconstructions and comparative analyses of Kickxellomycotina fungi.</title>
        <authorList>
            <person name="Reynolds N.K."/>
            <person name="Stajich J.E."/>
            <person name="Barry K."/>
            <person name="Grigoriev I.V."/>
            <person name="Crous P."/>
            <person name="Smith M.E."/>
        </authorList>
    </citation>
    <scope>NUCLEOTIDE SEQUENCE</scope>
    <source>
        <strain evidence="1">RSA 2271</strain>
    </source>
</reference>
<keyword evidence="1" id="KW-0648">Protein biosynthesis</keyword>
<accession>A0ACC1HGQ2</accession>
<organism evidence="1 2">
    <name type="scientific">Spiromyces aspiralis</name>
    <dbReference type="NCBI Taxonomy" id="68401"/>
    <lineage>
        <taxon>Eukaryota</taxon>
        <taxon>Fungi</taxon>
        <taxon>Fungi incertae sedis</taxon>
        <taxon>Zoopagomycota</taxon>
        <taxon>Kickxellomycotina</taxon>
        <taxon>Kickxellomycetes</taxon>
        <taxon>Kickxellales</taxon>
        <taxon>Kickxellaceae</taxon>
        <taxon>Spiromyces</taxon>
    </lineage>
</organism>
<dbReference type="Proteomes" id="UP001145114">
    <property type="component" value="Unassembled WGS sequence"/>
</dbReference>
<comment type="caution">
    <text evidence="1">The sequence shown here is derived from an EMBL/GenBank/DDBJ whole genome shotgun (WGS) entry which is preliminary data.</text>
</comment>
<evidence type="ECO:0000313" key="1">
    <source>
        <dbReference type="EMBL" id="KAJ1675377.1"/>
    </source>
</evidence>